<dbReference type="GO" id="GO:0004803">
    <property type="term" value="F:transposase activity"/>
    <property type="evidence" value="ECO:0007669"/>
    <property type="project" value="InterPro"/>
</dbReference>
<dbReference type="PANTHER" id="PTHR33055">
    <property type="entry name" value="TRANSPOSASE FOR INSERTION SEQUENCE ELEMENT IS1111A"/>
    <property type="match status" value="1"/>
</dbReference>
<dbReference type="InterPro" id="IPR047650">
    <property type="entry name" value="Transpos_IS110"/>
</dbReference>
<evidence type="ECO:0000313" key="3">
    <source>
        <dbReference type="EMBL" id="AIB15803.1"/>
    </source>
</evidence>
<dbReference type="GO" id="GO:0003677">
    <property type="term" value="F:DNA binding"/>
    <property type="evidence" value="ECO:0007669"/>
    <property type="project" value="InterPro"/>
</dbReference>
<accession>A0A060DXI6</accession>
<dbReference type="KEGG" id="abq:ABAZ39_28510"/>
<keyword evidence="3" id="KW-0614">Plasmid</keyword>
<geneLocation type="plasmid" evidence="3 4">
    <name>AbAZ39_p3</name>
</geneLocation>
<dbReference type="EMBL" id="CP007796">
    <property type="protein sequence ID" value="AIB15803.1"/>
    <property type="molecule type" value="Genomic_DNA"/>
</dbReference>
<dbReference type="InterPro" id="IPR002525">
    <property type="entry name" value="Transp_IS110-like_N"/>
</dbReference>
<name>A0A060DXI6_9PROT</name>
<evidence type="ECO:0000313" key="4">
    <source>
        <dbReference type="Proteomes" id="UP000027186"/>
    </source>
</evidence>
<reference evidence="3 4" key="1">
    <citation type="journal article" date="2014" name="Genome Announc.">
        <title>Complete Genome Sequence of the Model Rhizosphere Strain Azospirillum brasilense Az39, Successfully Applied in Agriculture.</title>
        <authorList>
            <person name="Rivera D."/>
            <person name="Revale S."/>
            <person name="Molina R."/>
            <person name="Gualpa J."/>
            <person name="Puente M."/>
            <person name="Maroniche G."/>
            <person name="Paris G."/>
            <person name="Baker D."/>
            <person name="Clavijo B."/>
            <person name="McLay K."/>
            <person name="Spaepen S."/>
            <person name="Perticari A."/>
            <person name="Vazquez M."/>
            <person name="Wisniewski-Dye F."/>
            <person name="Watkins C."/>
            <person name="Martinez-Abarca F."/>
            <person name="Vanderleyden J."/>
            <person name="Cassan F."/>
        </authorList>
    </citation>
    <scope>NUCLEOTIDE SEQUENCE [LARGE SCALE GENOMIC DNA]</scope>
    <source>
        <strain evidence="3 4">Az39</strain>
        <plasmid evidence="3">AbAZ39_p3</plasmid>
    </source>
</reference>
<evidence type="ECO:0000256" key="1">
    <source>
        <dbReference type="SAM" id="MobiDB-lite"/>
    </source>
</evidence>
<sequence length="226" mass="24613">MNDTIYVGLDVHKATVAVAVAEGMRGGEVRQLGSVRHTPEQIAKLAEKLAKGGRRLSFCYEAGPCGYGLHRQLTDLGHDCIVVAPSLIPMKVGDRVKTDRRDAVMLAKLHRSGDLTAVWVPDSAHEAVRDLIRARATAVRVLGNMLQGPATAFQQGHGFPLELVREEAPFRRHVHLSAPRGSLTKVSTNPEEAQLPEPPFRRTPGVIMPRPAAWAGGSGCRRWRSA</sequence>
<protein>
    <recommendedName>
        <fullName evidence="2">Transposase IS110-like N-terminal domain-containing protein</fullName>
    </recommendedName>
</protein>
<proteinExistence type="predicted"/>
<organism evidence="3 4">
    <name type="scientific">Azospirillum argentinense</name>
    <dbReference type="NCBI Taxonomy" id="2970906"/>
    <lineage>
        <taxon>Bacteria</taxon>
        <taxon>Pseudomonadati</taxon>
        <taxon>Pseudomonadota</taxon>
        <taxon>Alphaproteobacteria</taxon>
        <taxon>Rhodospirillales</taxon>
        <taxon>Azospirillaceae</taxon>
        <taxon>Azospirillum</taxon>
    </lineage>
</organism>
<dbReference type="GO" id="GO:0006313">
    <property type="term" value="P:DNA transposition"/>
    <property type="evidence" value="ECO:0007669"/>
    <property type="project" value="InterPro"/>
</dbReference>
<dbReference type="PANTHER" id="PTHR33055:SF17">
    <property type="entry name" value="THIRD ORF IN TRANSPOSON ISC1491"/>
    <property type="match status" value="1"/>
</dbReference>
<dbReference type="Pfam" id="PF01548">
    <property type="entry name" value="DEDD_Tnp_IS110"/>
    <property type="match status" value="1"/>
</dbReference>
<gene>
    <name evidence="3" type="ORF">ABAZ39_28510</name>
</gene>
<feature type="domain" description="Transposase IS110-like N-terminal" evidence="2">
    <location>
        <begin position="7"/>
        <end position="140"/>
    </location>
</feature>
<dbReference type="AlphaFoldDB" id="A0A060DXI6"/>
<feature type="region of interest" description="Disordered" evidence="1">
    <location>
        <begin position="182"/>
        <end position="208"/>
    </location>
</feature>
<evidence type="ECO:0000259" key="2">
    <source>
        <dbReference type="Pfam" id="PF01548"/>
    </source>
</evidence>
<dbReference type="Proteomes" id="UP000027186">
    <property type="component" value="Plasmid AbAZ39_p3"/>
</dbReference>